<keyword evidence="6 8" id="KW-0472">Membrane</keyword>
<feature type="transmembrane region" description="Helical" evidence="8">
    <location>
        <begin position="92"/>
        <end position="119"/>
    </location>
</feature>
<evidence type="ECO:0000313" key="10">
    <source>
        <dbReference type="EMBL" id="CAB4567105.1"/>
    </source>
</evidence>
<feature type="transmembrane region" description="Helical" evidence="8">
    <location>
        <begin position="499"/>
        <end position="517"/>
    </location>
</feature>
<keyword evidence="3" id="KW-0808">Transferase</keyword>
<sequence>MNDRNLIERHSRAYLGLVPTLPVALTLAVLAGWLMDLGFPDRDWWPLTLLGTAVMMTSVRGVGFGKALIIGAIGGFSFYGIMIWWLTVYLGLVPWIALTLLQVLFFALGMALIALIWRYGSRHWDTIAGRLGIVPALVGGAWMLREALASVFPFGGFAWGRISQSQSEGPLASLVAWVGTSGMSFLLAWAAALVVALVAETRLPLESRASLGVAVALALLVWPAYPVTTSGSLRVLAVQGNADAGLFAQYERGDNLRDHYLVTKELYGLDVDVVVWPENASDIDPLRFPEAAAIATEVSREMGAPLIVGTITKSEEETFNTILLWDFDDELGQSVVRDQYDKIHPVPFAEYLPARDFFYPLAPPLFDMIPRDYSFGERDAVFDVAGAVGGVAICYDIVDDEILWSMMDGGADIIFAPTNNADFGQTDQSVQQLAIAKMRAIETGRSVVNISTVGTSAIMDPTGVELDRLPTYTEGYMVMDVPLATYQTPATLIGRNIELGVVGFTLAGLIVAGTGHFGRYRRGQLRVAG</sequence>
<evidence type="ECO:0000256" key="5">
    <source>
        <dbReference type="ARBA" id="ARBA00022989"/>
    </source>
</evidence>
<dbReference type="EMBL" id="CAEZTM010000015">
    <property type="protein sequence ID" value="CAB4567105.1"/>
    <property type="molecule type" value="Genomic_DNA"/>
</dbReference>
<evidence type="ECO:0000259" key="9">
    <source>
        <dbReference type="PROSITE" id="PS50263"/>
    </source>
</evidence>
<evidence type="ECO:0000256" key="3">
    <source>
        <dbReference type="ARBA" id="ARBA00022679"/>
    </source>
</evidence>
<comment type="subcellular location">
    <subcellularLocation>
        <location evidence="1">Cell membrane</location>
        <topology evidence="1">Multi-pass membrane protein</topology>
    </subcellularLocation>
</comment>
<name>A0A6J6DVY0_9ZZZZ</name>
<dbReference type="GO" id="GO:0042158">
    <property type="term" value="P:lipoprotein biosynthetic process"/>
    <property type="evidence" value="ECO:0007669"/>
    <property type="project" value="InterPro"/>
</dbReference>
<evidence type="ECO:0000256" key="1">
    <source>
        <dbReference type="ARBA" id="ARBA00004651"/>
    </source>
</evidence>
<dbReference type="HAMAP" id="MF_01148">
    <property type="entry name" value="Lnt"/>
    <property type="match status" value="1"/>
</dbReference>
<protein>
    <submittedName>
        <fullName evidence="10">Unannotated protein</fullName>
    </submittedName>
</protein>
<reference evidence="10" key="1">
    <citation type="submission" date="2020-05" db="EMBL/GenBank/DDBJ databases">
        <authorList>
            <person name="Chiriac C."/>
            <person name="Salcher M."/>
            <person name="Ghai R."/>
            <person name="Kavagutti S V."/>
        </authorList>
    </citation>
    <scope>NUCLEOTIDE SEQUENCE</scope>
</reference>
<evidence type="ECO:0000256" key="8">
    <source>
        <dbReference type="SAM" id="Phobius"/>
    </source>
</evidence>
<feature type="transmembrane region" description="Helical" evidence="8">
    <location>
        <begin position="12"/>
        <end position="32"/>
    </location>
</feature>
<dbReference type="PANTHER" id="PTHR38686:SF1">
    <property type="entry name" value="APOLIPOPROTEIN N-ACYLTRANSFERASE"/>
    <property type="match status" value="1"/>
</dbReference>
<evidence type="ECO:0000256" key="4">
    <source>
        <dbReference type="ARBA" id="ARBA00022692"/>
    </source>
</evidence>
<proteinExistence type="inferred from homology"/>
<organism evidence="10">
    <name type="scientific">freshwater metagenome</name>
    <dbReference type="NCBI Taxonomy" id="449393"/>
    <lineage>
        <taxon>unclassified sequences</taxon>
        <taxon>metagenomes</taxon>
        <taxon>ecological metagenomes</taxon>
    </lineage>
</organism>
<evidence type="ECO:0000256" key="2">
    <source>
        <dbReference type="ARBA" id="ARBA00022475"/>
    </source>
</evidence>
<dbReference type="PROSITE" id="PS50263">
    <property type="entry name" value="CN_HYDROLASE"/>
    <property type="match status" value="1"/>
</dbReference>
<keyword evidence="4 8" id="KW-0812">Transmembrane</keyword>
<evidence type="ECO:0000256" key="6">
    <source>
        <dbReference type="ARBA" id="ARBA00023136"/>
    </source>
</evidence>
<dbReference type="Pfam" id="PF00795">
    <property type="entry name" value="CN_hydrolase"/>
    <property type="match status" value="1"/>
</dbReference>
<dbReference type="AlphaFoldDB" id="A0A6J6DVY0"/>
<dbReference type="CDD" id="cd07571">
    <property type="entry name" value="ALP_N-acyl_transferase"/>
    <property type="match status" value="1"/>
</dbReference>
<feature type="transmembrane region" description="Helical" evidence="8">
    <location>
        <begin position="44"/>
        <end position="62"/>
    </location>
</feature>
<dbReference type="Gene3D" id="3.60.110.10">
    <property type="entry name" value="Carbon-nitrogen hydrolase"/>
    <property type="match status" value="1"/>
</dbReference>
<keyword evidence="5 8" id="KW-1133">Transmembrane helix</keyword>
<gene>
    <name evidence="10" type="ORF">UFOPK1684_00485</name>
</gene>
<feature type="transmembrane region" description="Helical" evidence="8">
    <location>
        <begin position="67"/>
        <end position="86"/>
    </location>
</feature>
<dbReference type="GO" id="GO:0016410">
    <property type="term" value="F:N-acyltransferase activity"/>
    <property type="evidence" value="ECO:0007669"/>
    <property type="project" value="InterPro"/>
</dbReference>
<dbReference type="InterPro" id="IPR036526">
    <property type="entry name" value="C-N_Hydrolase_sf"/>
</dbReference>
<keyword evidence="2" id="KW-1003">Cell membrane</keyword>
<dbReference type="SUPFAM" id="SSF56317">
    <property type="entry name" value="Carbon-nitrogen hydrolase"/>
    <property type="match status" value="1"/>
</dbReference>
<feature type="transmembrane region" description="Helical" evidence="8">
    <location>
        <begin position="131"/>
        <end position="154"/>
    </location>
</feature>
<dbReference type="InterPro" id="IPR045378">
    <property type="entry name" value="LNT_N"/>
</dbReference>
<accession>A0A6J6DVY0</accession>
<dbReference type="NCBIfam" id="TIGR00546">
    <property type="entry name" value="lnt"/>
    <property type="match status" value="1"/>
</dbReference>
<dbReference type="PANTHER" id="PTHR38686">
    <property type="entry name" value="APOLIPOPROTEIN N-ACYLTRANSFERASE"/>
    <property type="match status" value="1"/>
</dbReference>
<dbReference type="InterPro" id="IPR004563">
    <property type="entry name" value="Apolipo_AcylTrfase"/>
</dbReference>
<evidence type="ECO:0000256" key="7">
    <source>
        <dbReference type="ARBA" id="ARBA00023315"/>
    </source>
</evidence>
<dbReference type="Pfam" id="PF20154">
    <property type="entry name" value="LNT_N"/>
    <property type="match status" value="1"/>
</dbReference>
<feature type="domain" description="CN hydrolase" evidence="9">
    <location>
        <begin position="233"/>
        <end position="483"/>
    </location>
</feature>
<feature type="transmembrane region" description="Helical" evidence="8">
    <location>
        <begin position="209"/>
        <end position="225"/>
    </location>
</feature>
<feature type="transmembrane region" description="Helical" evidence="8">
    <location>
        <begin position="174"/>
        <end position="197"/>
    </location>
</feature>
<keyword evidence="7" id="KW-0012">Acyltransferase</keyword>
<dbReference type="GO" id="GO:0005886">
    <property type="term" value="C:plasma membrane"/>
    <property type="evidence" value="ECO:0007669"/>
    <property type="project" value="UniProtKB-SubCell"/>
</dbReference>
<dbReference type="InterPro" id="IPR003010">
    <property type="entry name" value="C-N_Hydrolase"/>
</dbReference>